<dbReference type="AlphaFoldDB" id="A0A6G2DE50"/>
<gene>
    <name evidence="7" type="ORF">GM540_12810</name>
</gene>
<dbReference type="Proteomes" id="UP000483094">
    <property type="component" value="Unassembled WGS sequence"/>
</dbReference>
<name>A0A6G2DE50_STREE</name>
<feature type="non-terminal residue" evidence="7">
    <location>
        <position position="1"/>
    </location>
</feature>
<dbReference type="EMBL" id="WNHQ01001485">
    <property type="protein sequence ID" value="MTV74827.1"/>
    <property type="molecule type" value="Genomic_DNA"/>
</dbReference>
<dbReference type="InterPro" id="IPR001525">
    <property type="entry name" value="C5_MeTfrase"/>
</dbReference>
<reference evidence="7 8" key="1">
    <citation type="submission" date="2019-11" db="EMBL/GenBank/DDBJ databases">
        <title>Growth characteristics of pneumococcus vary with the chemical composition of the capsule and with environmental conditions.</title>
        <authorList>
            <person name="Tothpal A."/>
            <person name="Desobry K."/>
            <person name="Joshi S."/>
            <person name="Wyllie A.L."/>
            <person name="Weinberger D.M."/>
        </authorList>
    </citation>
    <scope>NUCLEOTIDE SEQUENCE [LARGE SCALE GENOMIC DNA]</scope>
    <source>
        <strain evidence="8">pnumococcus19F</strain>
    </source>
</reference>
<evidence type="ECO:0000256" key="2">
    <source>
        <dbReference type="ARBA" id="ARBA00022603"/>
    </source>
</evidence>
<evidence type="ECO:0000256" key="5">
    <source>
        <dbReference type="ARBA" id="ARBA00022747"/>
    </source>
</evidence>
<dbReference type="GO" id="GO:0003886">
    <property type="term" value="F:DNA (cytosine-5-)-methyltransferase activity"/>
    <property type="evidence" value="ECO:0007669"/>
    <property type="project" value="UniProtKB-EC"/>
</dbReference>
<dbReference type="Gene3D" id="3.90.120.10">
    <property type="entry name" value="DNA Methylase, subunit A, domain 2"/>
    <property type="match status" value="1"/>
</dbReference>
<dbReference type="EC" id="2.1.1.37" evidence="1"/>
<evidence type="ECO:0000313" key="7">
    <source>
        <dbReference type="EMBL" id="MTV74827.1"/>
    </source>
</evidence>
<evidence type="ECO:0000256" key="1">
    <source>
        <dbReference type="ARBA" id="ARBA00011975"/>
    </source>
</evidence>
<comment type="caution">
    <text evidence="6">Lacks conserved residue(s) required for the propagation of feature annotation.</text>
</comment>
<protein>
    <recommendedName>
        <fullName evidence="1">DNA (cytosine-5-)-methyltransferase</fullName>
        <ecNumber evidence="1">2.1.1.37</ecNumber>
    </recommendedName>
</protein>
<evidence type="ECO:0000256" key="6">
    <source>
        <dbReference type="PROSITE-ProRule" id="PRU01016"/>
    </source>
</evidence>
<accession>A0A6G2DE50</accession>
<keyword evidence="2 6" id="KW-0489">Methyltransferase</keyword>
<evidence type="ECO:0000256" key="4">
    <source>
        <dbReference type="ARBA" id="ARBA00022691"/>
    </source>
</evidence>
<feature type="non-terminal residue" evidence="7">
    <location>
        <position position="137"/>
    </location>
</feature>
<dbReference type="GO" id="GO:0044027">
    <property type="term" value="P:negative regulation of gene expression via chromosomal CpG island methylation"/>
    <property type="evidence" value="ECO:0007669"/>
    <property type="project" value="TreeGrafter"/>
</dbReference>
<dbReference type="PANTHER" id="PTHR10629:SF52">
    <property type="entry name" value="DNA (CYTOSINE-5)-METHYLTRANSFERASE 1"/>
    <property type="match status" value="1"/>
</dbReference>
<dbReference type="PROSITE" id="PS51679">
    <property type="entry name" value="SAM_MT_C5"/>
    <property type="match status" value="1"/>
</dbReference>
<dbReference type="SUPFAM" id="SSF53335">
    <property type="entry name" value="S-adenosyl-L-methionine-dependent methyltransferases"/>
    <property type="match status" value="1"/>
</dbReference>
<comment type="similarity">
    <text evidence="6">Belongs to the class I-like SAM-binding methyltransferase superfamily. C5-methyltransferase family.</text>
</comment>
<evidence type="ECO:0000256" key="3">
    <source>
        <dbReference type="ARBA" id="ARBA00022679"/>
    </source>
</evidence>
<dbReference type="InterPro" id="IPR050390">
    <property type="entry name" value="C5-Methyltransferase"/>
</dbReference>
<dbReference type="Gene3D" id="3.40.50.150">
    <property type="entry name" value="Vaccinia Virus protein VP39"/>
    <property type="match status" value="1"/>
</dbReference>
<keyword evidence="3 6" id="KW-0808">Transferase</keyword>
<dbReference type="GO" id="GO:0003677">
    <property type="term" value="F:DNA binding"/>
    <property type="evidence" value="ECO:0007669"/>
    <property type="project" value="TreeGrafter"/>
</dbReference>
<proteinExistence type="inferred from homology"/>
<keyword evidence="5" id="KW-0680">Restriction system</keyword>
<dbReference type="Pfam" id="PF00145">
    <property type="entry name" value="DNA_methylase"/>
    <property type="match status" value="1"/>
</dbReference>
<dbReference type="GO" id="GO:0032259">
    <property type="term" value="P:methylation"/>
    <property type="evidence" value="ECO:0007669"/>
    <property type="project" value="UniProtKB-KW"/>
</dbReference>
<sequence>PTAFVIENVIGIVSLFKGQIKDTIIEEFSKMGYKVQFKVLLASDYGVPQNRKRVIFVGTRNDGFEYPEALGTIITTEMAISDLPTLENELGEIEMSYVSEPQNDYQKLMRKRSNVVLNHVAAKHSEKVISTIALVPD</sequence>
<dbReference type="InterPro" id="IPR029063">
    <property type="entry name" value="SAM-dependent_MTases_sf"/>
</dbReference>
<organism evidence="7 8">
    <name type="scientific">Streptococcus pneumoniae</name>
    <dbReference type="NCBI Taxonomy" id="1313"/>
    <lineage>
        <taxon>Bacteria</taxon>
        <taxon>Bacillati</taxon>
        <taxon>Bacillota</taxon>
        <taxon>Bacilli</taxon>
        <taxon>Lactobacillales</taxon>
        <taxon>Streptococcaceae</taxon>
        <taxon>Streptococcus</taxon>
    </lineage>
</organism>
<comment type="caution">
    <text evidence="7">The sequence shown here is derived from an EMBL/GenBank/DDBJ whole genome shotgun (WGS) entry which is preliminary data.</text>
</comment>
<dbReference type="GO" id="GO:0009307">
    <property type="term" value="P:DNA restriction-modification system"/>
    <property type="evidence" value="ECO:0007669"/>
    <property type="project" value="UniProtKB-KW"/>
</dbReference>
<keyword evidence="4 6" id="KW-0949">S-adenosyl-L-methionine</keyword>
<dbReference type="PANTHER" id="PTHR10629">
    <property type="entry name" value="CYTOSINE-SPECIFIC METHYLTRANSFERASE"/>
    <property type="match status" value="1"/>
</dbReference>
<evidence type="ECO:0000313" key="8">
    <source>
        <dbReference type="Proteomes" id="UP000483094"/>
    </source>
</evidence>